<reference evidence="1" key="1">
    <citation type="submission" date="2020-03" db="EMBL/GenBank/DDBJ databases">
        <title>The deep terrestrial virosphere.</title>
        <authorList>
            <person name="Holmfeldt K."/>
            <person name="Nilsson E."/>
            <person name="Simone D."/>
            <person name="Lopez-Fernandez M."/>
            <person name="Wu X."/>
            <person name="de Brujin I."/>
            <person name="Lundin D."/>
            <person name="Andersson A."/>
            <person name="Bertilsson S."/>
            <person name="Dopson M."/>
        </authorList>
    </citation>
    <scope>NUCLEOTIDE SEQUENCE</scope>
    <source>
        <strain evidence="1">TM448A00732</strain>
        <strain evidence="2">TM448B00314</strain>
    </source>
</reference>
<dbReference type="AlphaFoldDB" id="A0A6H1ZJT6"/>
<name>A0A6H1ZJT6_9ZZZZ</name>
<sequence>MTQTITPNILVSISGKPKSGKTHCIMTFPEPIKLFSFDLGAKLVRAKFPDKQIDVVEYDLPVVDSLSGDVPWATPFWQKVRKDIYDAMDSGEYQTIAIDPFSVVWDICRFSFAEEQNRDKLGKARDYGEPNARCRGFFLKASLVGVNLVVTSYLKDEYKEDKQTGNLILDGWKHTIGMVDIHMTLERTGKKNVATIEDSRFGFDLIGHKFEMPTYEDLSILLGL</sequence>
<accession>A0A6H1ZJT6</accession>
<protein>
    <submittedName>
        <fullName evidence="1">Putative ATPase domain containing protein</fullName>
    </submittedName>
</protein>
<dbReference type="EMBL" id="MT144610">
    <property type="protein sequence ID" value="QJH94959.1"/>
    <property type="molecule type" value="Genomic_DNA"/>
</dbReference>
<evidence type="ECO:0000313" key="2">
    <source>
        <dbReference type="EMBL" id="QJH94959.1"/>
    </source>
</evidence>
<gene>
    <name evidence="1" type="ORF">TM448A00732_0019</name>
    <name evidence="2" type="ORF">TM448B00314_0019</name>
</gene>
<proteinExistence type="predicted"/>
<dbReference type="Pfam" id="PF13479">
    <property type="entry name" value="AAA_24"/>
    <property type="match status" value="1"/>
</dbReference>
<dbReference type="EMBL" id="MT144054">
    <property type="protein sequence ID" value="QJA47729.1"/>
    <property type="molecule type" value="Genomic_DNA"/>
</dbReference>
<evidence type="ECO:0000313" key="1">
    <source>
        <dbReference type="EMBL" id="QJA47729.1"/>
    </source>
</evidence>
<organism evidence="1">
    <name type="scientific">viral metagenome</name>
    <dbReference type="NCBI Taxonomy" id="1070528"/>
    <lineage>
        <taxon>unclassified sequences</taxon>
        <taxon>metagenomes</taxon>
        <taxon>organismal metagenomes</taxon>
    </lineage>
</organism>